<feature type="transmembrane region" description="Helical" evidence="7">
    <location>
        <begin position="341"/>
        <end position="360"/>
    </location>
</feature>
<evidence type="ECO:0000256" key="2">
    <source>
        <dbReference type="ARBA" id="ARBA00007430"/>
    </source>
</evidence>
<feature type="transmembrane region" description="Helical" evidence="7">
    <location>
        <begin position="12"/>
        <end position="34"/>
    </location>
</feature>
<evidence type="ECO:0000256" key="1">
    <source>
        <dbReference type="ARBA" id="ARBA00004651"/>
    </source>
</evidence>
<sequence>MSLNYIRVKSEFFRNVVTLIFGTTIAQLLPILISPILTRAYTPEEFGVFAMFITLGTILGTIATGRYELAIMLPKTQRKALSVAILSVVLTTLVCFIAIGFFYGFRNNIAYLLDHYAIAPWLLLVPLYSFFYGNYQVVNYWHNRHIRFKTLSLSRVLQSFVTCCIQLIAGIFHLGIGGLIIGLIIGQCTSFLWLFICGWMEWKTLFDKLHLRRVLFEGRKYISFPLIDGPTSLLNVLSSQIPNILFAILFSPTAAGYYFLTQRILQAPVTLVSGAFLDVFKQKASEEFKIYGHAKHIYKKTFVSLFFISIIPSVVAFIILPELFSLFFGKSWYEAGLFAQIMMPAIVMRFVVSPLSFIIYIAGKQKWNLICMIMLCGGVIASLFLCKDATEAMKTISASYVIYYCLHLVISMRLAGFFK</sequence>
<dbReference type="PANTHER" id="PTHR30250">
    <property type="entry name" value="PST FAMILY PREDICTED COLANIC ACID TRANSPORTER"/>
    <property type="match status" value="1"/>
</dbReference>
<keyword evidence="5 7" id="KW-1133">Transmembrane helix</keyword>
<keyword evidence="3" id="KW-1003">Cell membrane</keyword>
<evidence type="ECO:0000256" key="4">
    <source>
        <dbReference type="ARBA" id="ARBA00022692"/>
    </source>
</evidence>
<keyword evidence="4 7" id="KW-0812">Transmembrane</keyword>
<feature type="transmembrane region" description="Helical" evidence="7">
    <location>
        <begin position="117"/>
        <end position="135"/>
    </location>
</feature>
<dbReference type="Pfam" id="PF13440">
    <property type="entry name" value="Polysacc_synt_3"/>
    <property type="match status" value="1"/>
</dbReference>
<organism evidence="8">
    <name type="scientific">Shigella boydii</name>
    <dbReference type="NCBI Taxonomy" id="621"/>
    <lineage>
        <taxon>Bacteria</taxon>
        <taxon>Pseudomonadati</taxon>
        <taxon>Pseudomonadota</taxon>
        <taxon>Gammaproteobacteria</taxon>
        <taxon>Enterobacterales</taxon>
        <taxon>Enterobacteriaceae</taxon>
        <taxon>Shigella</taxon>
    </lineage>
</organism>
<name>A0A510B250_SHIBO</name>
<feature type="transmembrane region" description="Helical" evidence="7">
    <location>
        <begin position="244"/>
        <end position="260"/>
    </location>
</feature>
<dbReference type="InterPro" id="IPR050833">
    <property type="entry name" value="Poly_Biosynth_Transport"/>
</dbReference>
<feature type="transmembrane region" description="Helical" evidence="7">
    <location>
        <begin position="46"/>
        <end position="69"/>
    </location>
</feature>
<evidence type="ECO:0000256" key="6">
    <source>
        <dbReference type="ARBA" id="ARBA00023136"/>
    </source>
</evidence>
<comment type="similarity">
    <text evidence="2">Belongs to the polysaccharide synthase family.</text>
</comment>
<keyword evidence="6 7" id="KW-0472">Membrane</keyword>
<evidence type="ECO:0000256" key="7">
    <source>
        <dbReference type="SAM" id="Phobius"/>
    </source>
</evidence>
<dbReference type="PANTHER" id="PTHR30250:SF10">
    <property type="entry name" value="LIPOPOLYSACCHARIDE BIOSYNTHESIS PROTEIN WZXC"/>
    <property type="match status" value="1"/>
</dbReference>
<evidence type="ECO:0000313" key="8">
    <source>
        <dbReference type="EMBL" id="AXC25126.1"/>
    </source>
</evidence>
<dbReference type="GO" id="GO:0005886">
    <property type="term" value="C:plasma membrane"/>
    <property type="evidence" value="ECO:0007669"/>
    <property type="project" value="UniProtKB-SubCell"/>
</dbReference>
<protein>
    <submittedName>
        <fullName evidence="8">Colanic acid exporter</fullName>
    </submittedName>
</protein>
<dbReference type="EMBL" id="MF322753">
    <property type="protein sequence ID" value="AXC25126.1"/>
    <property type="molecule type" value="Genomic_DNA"/>
</dbReference>
<accession>A0A510B250</accession>
<comment type="subcellular location">
    <subcellularLocation>
        <location evidence="1">Cell membrane</location>
        <topology evidence="1">Multi-pass membrane protein</topology>
    </subcellularLocation>
</comment>
<feature type="transmembrane region" description="Helical" evidence="7">
    <location>
        <begin position="302"/>
        <end position="321"/>
    </location>
</feature>
<feature type="transmembrane region" description="Helical" evidence="7">
    <location>
        <begin position="81"/>
        <end position="105"/>
    </location>
</feature>
<feature type="transmembrane region" description="Helical" evidence="7">
    <location>
        <begin position="180"/>
        <end position="200"/>
    </location>
</feature>
<evidence type="ECO:0000256" key="5">
    <source>
        <dbReference type="ARBA" id="ARBA00022989"/>
    </source>
</evidence>
<reference evidence="8" key="1">
    <citation type="submission" date="2017-06" db="EMBL/GenBank/DDBJ databases">
        <authorList>
            <person name="Hansen E.E."/>
            <person name="Lejay-Collin M."/>
            <person name="Carle I."/>
            <person name="Ruckly C."/>
            <person name="Lefevre S."/>
            <person name="Weill F.-X."/>
        </authorList>
    </citation>
    <scope>NUCLEOTIDE SEQUENCE</scope>
    <source>
        <strain evidence="8">07-6597</strain>
    </source>
</reference>
<proteinExistence type="inferred from homology"/>
<feature type="transmembrane region" description="Helical" evidence="7">
    <location>
        <begin position="397"/>
        <end position="418"/>
    </location>
</feature>
<evidence type="ECO:0000256" key="3">
    <source>
        <dbReference type="ARBA" id="ARBA00022475"/>
    </source>
</evidence>
<feature type="transmembrane region" description="Helical" evidence="7">
    <location>
        <begin position="367"/>
        <end position="385"/>
    </location>
</feature>
<dbReference type="AlphaFoldDB" id="A0A510B250"/>